<dbReference type="GO" id="GO:0043531">
    <property type="term" value="F:ADP binding"/>
    <property type="evidence" value="ECO:0007669"/>
    <property type="project" value="InterPro"/>
</dbReference>
<dbReference type="Pfam" id="PF23247">
    <property type="entry name" value="LRR_RPS2"/>
    <property type="match status" value="1"/>
</dbReference>
<dbReference type="InterPro" id="IPR057135">
    <property type="entry name" value="At4g27190-like_LRR"/>
</dbReference>
<evidence type="ECO:0000259" key="4">
    <source>
        <dbReference type="Pfam" id="PF23559"/>
    </source>
</evidence>
<dbReference type="PANTHER" id="PTHR33917">
    <property type="entry name" value="PROTEIN EXECUTER 1, CHLOROPLASTIC"/>
    <property type="match status" value="1"/>
</dbReference>
<evidence type="ECO:0000313" key="5">
    <source>
        <dbReference type="EnsemblPlants" id="AET3Gv20187800.5"/>
    </source>
</evidence>
<dbReference type="Proteomes" id="UP000015105">
    <property type="component" value="Chromosome 3D"/>
</dbReference>
<dbReference type="InterPro" id="IPR036388">
    <property type="entry name" value="WH-like_DNA-bd_sf"/>
</dbReference>
<reference evidence="6" key="1">
    <citation type="journal article" date="2014" name="Science">
        <title>Ancient hybridizations among the ancestral genomes of bread wheat.</title>
        <authorList>
            <consortium name="International Wheat Genome Sequencing Consortium,"/>
            <person name="Marcussen T."/>
            <person name="Sandve S.R."/>
            <person name="Heier L."/>
            <person name="Spannagl M."/>
            <person name="Pfeifer M."/>
            <person name="Jakobsen K.S."/>
            <person name="Wulff B.B."/>
            <person name="Steuernagel B."/>
            <person name="Mayer K.F."/>
            <person name="Olsen O.A."/>
        </authorList>
    </citation>
    <scope>NUCLEOTIDE SEQUENCE [LARGE SCALE GENOMIC DNA]</scope>
    <source>
        <strain evidence="6">cv. AL8/78</strain>
    </source>
</reference>
<sequence length="944" mass="107087">QGRARLLASPVFPSLSAVHPFQGTRADLLSRLNRSTRADKTGGVPVPAMASYCCFRKPRTRLPSFTVPRYRLITLHDMLCLILRREGEVVAIEGTGGLGKTWVAKAAFETARNSNRFDTYIWVSLSTSCSVRRCIEKIAIVLSIDIGEELLSSRIRVMIKEHLVRRKFLLVLDNAYFVEENILRILGIPCPREQSLGSKVIVTTRTGRTVSVMDPAILISPQPLTDQASYDLLREKIGRDIDLGLVDNCFGMPLSIILLAGALCDVPEQKSSKLISEAYVALGPKISVFATMIRLVKLCYRRLPSDTARHCFLYCLLFPDDEAIPVKDLIILWKLDGIIQEARHSHQANCYGEEILHVLLKHGLIHFEGDHHIRMHDVIRETVSQLGRDNGYVEQPEKYFDNDIPFEYLLAKFGRRISLMNNTVKEQLRASPSHEFFSTWTLLLRGNRRMRTISEEFFCRLGMLRVLDLSFTAIRILPQSISGLYYLRLLLLVGCEYLEEIQHIGSLGMLEALSASGCGSLKRVECGSFDRMRLLEILDLSGTSIECLPSLAACMALNQLALQDCAFLKSEQTMETDHKSYDTEFIRFPYGVSKTGAVSNLQIGTSKDLVNWMAMLWLPCGLTFEFSDRFGMRVSQDVNQDRKTYIYASHAKFVQSLDKDSPLWSNCLQKFHIVISPLKYDETMNNGFGVWRTKFSAVDAQSCDFNRVLEINCVSNPDDLKGILRHAELISSKSITLTNLVWTLNTGRVTAAQELWVEDCHQLENIFLLEEVATMVKLQNIWISNMDNLAYFCQGMEALTSFSCLMHLLLDCCPKLNFLFPSSLRLPNLRSLQIRFCDNLERVFDKSVSAEQALPRLQSLQLWELPELSCICRGVLPSLKDLKVKGCGKLKGVPIGVTENNPFFATIIGETQWWNDLVWDDESIKRWILFRNWGPLLPHFATEG</sequence>
<proteinExistence type="predicted"/>
<dbReference type="Gene3D" id="1.10.10.10">
    <property type="entry name" value="Winged helix-like DNA-binding domain superfamily/Winged helix DNA-binding domain"/>
    <property type="match status" value="1"/>
</dbReference>
<dbReference type="InterPro" id="IPR058922">
    <property type="entry name" value="WHD_DRP"/>
</dbReference>
<dbReference type="Pfam" id="PF23559">
    <property type="entry name" value="WHD_DRP"/>
    <property type="match status" value="1"/>
</dbReference>
<dbReference type="EnsemblPlants" id="AET3Gv20187800.5">
    <property type="protein sequence ID" value="AET3Gv20187800.5"/>
    <property type="gene ID" value="AET3Gv20187800"/>
</dbReference>
<evidence type="ECO:0000313" key="6">
    <source>
        <dbReference type="Proteomes" id="UP000015105"/>
    </source>
</evidence>
<protein>
    <submittedName>
        <fullName evidence="5">Uncharacterized protein</fullName>
    </submittedName>
</protein>
<dbReference type="InterPro" id="IPR044680">
    <property type="entry name" value="EX1/2"/>
</dbReference>
<dbReference type="AlphaFoldDB" id="A0A453E1D4"/>
<dbReference type="Pfam" id="PF00931">
    <property type="entry name" value="NB-ARC"/>
    <property type="match status" value="1"/>
</dbReference>
<evidence type="ECO:0000256" key="1">
    <source>
        <dbReference type="ARBA" id="ARBA00022821"/>
    </source>
</evidence>
<feature type="domain" description="Disease resistance protein At4g27190-like leucine-rich repeats" evidence="3">
    <location>
        <begin position="783"/>
        <end position="892"/>
    </location>
</feature>
<dbReference type="InterPro" id="IPR032675">
    <property type="entry name" value="LRR_dom_sf"/>
</dbReference>
<dbReference type="SUPFAM" id="SSF52058">
    <property type="entry name" value="L domain-like"/>
    <property type="match status" value="1"/>
</dbReference>
<dbReference type="GO" id="GO:0006952">
    <property type="term" value="P:defense response"/>
    <property type="evidence" value="ECO:0007669"/>
    <property type="project" value="UniProtKB-KW"/>
</dbReference>
<dbReference type="SUPFAM" id="SSF52540">
    <property type="entry name" value="P-loop containing nucleoside triphosphate hydrolases"/>
    <property type="match status" value="1"/>
</dbReference>
<accession>A0A453E1D4</accession>
<dbReference type="Gramene" id="AET3Gv20187800.5">
    <property type="protein sequence ID" value="AET3Gv20187800.5"/>
    <property type="gene ID" value="AET3Gv20187800"/>
</dbReference>
<evidence type="ECO:0000259" key="2">
    <source>
        <dbReference type="Pfam" id="PF00931"/>
    </source>
</evidence>
<dbReference type="InterPro" id="IPR027417">
    <property type="entry name" value="P-loop_NTPase"/>
</dbReference>
<reference evidence="5" key="5">
    <citation type="journal article" date="2021" name="G3 (Bethesda)">
        <title>Aegilops tauschii genome assembly Aet v5.0 features greater sequence contiguity and improved annotation.</title>
        <authorList>
            <person name="Wang L."/>
            <person name="Zhu T."/>
            <person name="Rodriguez J.C."/>
            <person name="Deal K.R."/>
            <person name="Dubcovsky J."/>
            <person name="McGuire P.E."/>
            <person name="Lux T."/>
            <person name="Spannagl M."/>
            <person name="Mayer K.F.X."/>
            <person name="Baldrich P."/>
            <person name="Meyers B.C."/>
            <person name="Huo N."/>
            <person name="Gu Y.Q."/>
            <person name="Zhou H."/>
            <person name="Devos K.M."/>
            <person name="Bennetzen J.L."/>
            <person name="Unver T."/>
            <person name="Budak H."/>
            <person name="Gulick P.J."/>
            <person name="Galiba G."/>
            <person name="Kalapos B."/>
            <person name="Nelson D.R."/>
            <person name="Li P."/>
            <person name="You F.M."/>
            <person name="Luo M.C."/>
            <person name="Dvorak J."/>
        </authorList>
    </citation>
    <scope>NUCLEOTIDE SEQUENCE [LARGE SCALE GENOMIC DNA]</scope>
    <source>
        <strain evidence="5">cv. AL8/78</strain>
    </source>
</reference>
<reference evidence="6" key="2">
    <citation type="journal article" date="2017" name="Nat. Plants">
        <title>The Aegilops tauschii genome reveals multiple impacts of transposons.</title>
        <authorList>
            <person name="Zhao G."/>
            <person name="Zou C."/>
            <person name="Li K."/>
            <person name="Wang K."/>
            <person name="Li T."/>
            <person name="Gao L."/>
            <person name="Zhang X."/>
            <person name="Wang H."/>
            <person name="Yang Z."/>
            <person name="Liu X."/>
            <person name="Jiang W."/>
            <person name="Mao L."/>
            <person name="Kong X."/>
            <person name="Jiao Y."/>
            <person name="Jia J."/>
        </authorList>
    </citation>
    <scope>NUCLEOTIDE SEQUENCE [LARGE SCALE GENOMIC DNA]</scope>
    <source>
        <strain evidence="6">cv. AL8/78</strain>
    </source>
</reference>
<dbReference type="Gene3D" id="3.80.10.10">
    <property type="entry name" value="Ribonuclease Inhibitor"/>
    <property type="match status" value="2"/>
</dbReference>
<dbReference type="Gene3D" id="3.40.50.300">
    <property type="entry name" value="P-loop containing nucleotide triphosphate hydrolases"/>
    <property type="match status" value="1"/>
</dbReference>
<reference evidence="5" key="3">
    <citation type="journal article" date="2017" name="Nature">
        <title>Genome sequence of the progenitor of the wheat D genome Aegilops tauschii.</title>
        <authorList>
            <person name="Luo M.C."/>
            <person name="Gu Y.Q."/>
            <person name="Puiu D."/>
            <person name="Wang H."/>
            <person name="Twardziok S.O."/>
            <person name="Deal K.R."/>
            <person name="Huo N."/>
            <person name="Zhu T."/>
            <person name="Wang L."/>
            <person name="Wang Y."/>
            <person name="McGuire P.E."/>
            <person name="Liu S."/>
            <person name="Long H."/>
            <person name="Ramasamy R.K."/>
            <person name="Rodriguez J.C."/>
            <person name="Van S.L."/>
            <person name="Yuan L."/>
            <person name="Wang Z."/>
            <person name="Xia Z."/>
            <person name="Xiao L."/>
            <person name="Anderson O.D."/>
            <person name="Ouyang S."/>
            <person name="Liang Y."/>
            <person name="Zimin A.V."/>
            <person name="Pertea G."/>
            <person name="Qi P."/>
            <person name="Bennetzen J.L."/>
            <person name="Dai X."/>
            <person name="Dawson M.W."/>
            <person name="Muller H.G."/>
            <person name="Kugler K."/>
            <person name="Rivarola-Duarte L."/>
            <person name="Spannagl M."/>
            <person name="Mayer K.F.X."/>
            <person name="Lu F.H."/>
            <person name="Bevan M.W."/>
            <person name="Leroy P."/>
            <person name="Li P."/>
            <person name="You F.M."/>
            <person name="Sun Q."/>
            <person name="Liu Z."/>
            <person name="Lyons E."/>
            <person name="Wicker T."/>
            <person name="Salzberg S.L."/>
            <person name="Devos K.M."/>
            <person name="Dvorak J."/>
        </authorList>
    </citation>
    <scope>NUCLEOTIDE SEQUENCE [LARGE SCALE GENOMIC DNA]</scope>
    <source>
        <strain evidence="5">cv. AL8/78</strain>
    </source>
</reference>
<dbReference type="InterPro" id="IPR002182">
    <property type="entry name" value="NB-ARC"/>
</dbReference>
<name>A0A453E1D4_AEGTS</name>
<dbReference type="PANTHER" id="PTHR33917:SF3">
    <property type="entry name" value="PROTEIN EXECUTER 1, CHLOROPLASTIC"/>
    <property type="match status" value="1"/>
</dbReference>
<reference evidence="5" key="4">
    <citation type="submission" date="2019-03" db="UniProtKB">
        <authorList>
            <consortium name="EnsemblPlants"/>
        </authorList>
    </citation>
    <scope>IDENTIFICATION</scope>
</reference>
<evidence type="ECO:0000259" key="3">
    <source>
        <dbReference type="Pfam" id="PF23247"/>
    </source>
</evidence>
<feature type="domain" description="Disease resistance protein winged helix" evidence="4">
    <location>
        <begin position="317"/>
        <end position="381"/>
    </location>
</feature>
<dbReference type="STRING" id="200361.A0A453E1D4"/>
<organism evidence="5 6">
    <name type="scientific">Aegilops tauschii subsp. strangulata</name>
    <name type="common">Goatgrass</name>
    <dbReference type="NCBI Taxonomy" id="200361"/>
    <lineage>
        <taxon>Eukaryota</taxon>
        <taxon>Viridiplantae</taxon>
        <taxon>Streptophyta</taxon>
        <taxon>Embryophyta</taxon>
        <taxon>Tracheophyta</taxon>
        <taxon>Spermatophyta</taxon>
        <taxon>Magnoliopsida</taxon>
        <taxon>Liliopsida</taxon>
        <taxon>Poales</taxon>
        <taxon>Poaceae</taxon>
        <taxon>BOP clade</taxon>
        <taxon>Pooideae</taxon>
        <taxon>Triticodae</taxon>
        <taxon>Triticeae</taxon>
        <taxon>Triticinae</taxon>
        <taxon>Aegilops</taxon>
    </lineage>
</organism>
<keyword evidence="1" id="KW-0611">Plant defense</keyword>
<dbReference type="PRINTS" id="PR00364">
    <property type="entry name" value="DISEASERSIST"/>
</dbReference>
<dbReference type="GO" id="GO:0010343">
    <property type="term" value="P:singlet oxygen-mediated programmed cell death"/>
    <property type="evidence" value="ECO:0007669"/>
    <property type="project" value="InterPro"/>
</dbReference>
<feature type="domain" description="NB-ARC" evidence="2">
    <location>
        <begin position="84"/>
        <end position="238"/>
    </location>
</feature>
<keyword evidence="6" id="KW-1185">Reference proteome</keyword>
<dbReference type="GO" id="GO:0042651">
    <property type="term" value="C:thylakoid membrane"/>
    <property type="evidence" value="ECO:0007669"/>
    <property type="project" value="TreeGrafter"/>
</dbReference>